<sequence length="165" mass="19456">MSNEIGKYKISREVLFPILRYFKERFDLSFSYFDEKNAFVCHKHYRSYGYEASFVIGIDKSGSVFFVTRVYSSDYFILNMIKNDNKSLFEFVNDWNSVNGIGLPVHLDEDGLGLYLSRQFLVFWGVSEDYLKYSLGLCLDFAIEFLEEYYPKIYVGINESDERSL</sequence>
<evidence type="ECO:0008006" key="3">
    <source>
        <dbReference type="Google" id="ProtNLM"/>
    </source>
</evidence>
<accession>A0A1V3IG53</accession>
<dbReference type="AlphaFoldDB" id="A0A1V3IG53"/>
<gene>
    <name evidence="1" type="ORF">BKK50_10545</name>
</gene>
<reference evidence="1 2" key="1">
    <citation type="submission" date="2016-10" db="EMBL/GenBank/DDBJ databases">
        <title>Rodentibacter gen. nov. and new species.</title>
        <authorList>
            <person name="Christensen H."/>
        </authorList>
    </citation>
    <scope>NUCLEOTIDE SEQUENCE [LARGE SCALE GENOMIC DNA]</scope>
    <source>
        <strain evidence="1 2">CCUG17206</strain>
    </source>
</reference>
<dbReference type="OrthoDB" id="9909571at2"/>
<evidence type="ECO:0000313" key="2">
    <source>
        <dbReference type="Proteomes" id="UP000189433"/>
    </source>
</evidence>
<name>A0A1V3IG53_9PAST</name>
<comment type="caution">
    <text evidence="1">The sequence shown here is derived from an EMBL/GenBank/DDBJ whole genome shotgun (WGS) entry which is preliminary data.</text>
</comment>
<evidence type="ECO:0000313" key="1">
    <source>
        <dbReference type="EMBL" id="OOF39523.1"/>
    </source>
</evidence>
<organism evidence="1 2">
    <name type="scientific">Rodentibacter rarus</name>
    <dbReference type="NCBI Taxonomy" id="1908260"/>
    <lineage>
        <taxon>Bacteria</taxon>
        <taxon>Pseudomonadati</taxon>
        <taxon>Pseudomonadota</taxon>
        <taxon>Gammaproteobacteria</taxon>
        <taxon>Pasteurellales</taxon>
        <taxon>Pasteurellaceae</taxon>
        <taxon>Rodentibacter</taxon>
    </lineage>
</organism>
<dbReference type="RefSeq" id="WP_077417904.1">
    <property type="nucleotide sequence ID" value="NZ_MLHJ01000121.1"/>
</dbReference>
<dbReference type="STRING" id="1908260.BKK50_10545"/>
<protein>
    <recommendedName>
        <fullName evidence="3">YbjN domain-containing protein</fullName>
    </recommendedName>
</protein>
<keyword evidence="2" id="KW-1185">Reference proteome</keyword>
<dbReference type="Proteomes" id="UP000189433">
    <property type="component" value="Unassembled WGS sequence"/>
</dbReference>
<proteinExistence type="predicted"/>
<dbReference type="EMBL" id="MLHJ01000121">
    <property type="protein sequence ID" value="OOF39523.1"/>
    <property type="molecule type" value="Genomic_DNA"/>
</dbReference>